<protein>
    <submittedName>
        <fullName evidence="3">PPM-type phosphatase domain-containing protein</fullName>
    </submittedName>
</protein>
<organism evidence="2 3">
    <name type="scientific">Heligmosomoides polygyrus</name>
    <name type="common">Parasitic roundworm</name>
    <dbReference type="NCBI Taxonomy" id="6339"/>
    <lineage>
        <taxon>Eukaryota</taxon>
        <taxon>Metazoa</taxon>
        <taxon>Ecdysozoa</taxon>
        <taxon>Nematoda</taxon>
        <taxon>Chromadorea</taxon>
        <taxon>Rhabditida</taxon>
        <taxon>Rhabditina</taxon>
        <taxon>Rhabditomorpha</taxon>
        <taxon>Strongyloidea</taxon>
        <taxon>Heligmosomidae</taxon>
        <taxon>Heligmosomoides</taxon>
    </lineage>
</organism>
<dbReference type="EMBL" id="UZAH01000100">
    <property type="protein sequence ID" value="VDO18544.1"/>
    <property type="molecule type" value="Genomic_DNA"/>
</dbReference>
<evidence type="ECO:0000313" key="2">
    <source>
        <dbReference type="Proteomes" id="UP000050761"/>
    </source>
</evidence>
<dbReference type="OrthoDB" id="5871389at2759"/>
<accession>A0A183F238</accession>
<keyword evidence="2" id="KW-1185">Reference proteome</keyword>
<dbReference type="Proteomes" id="UP000050761">
    <property type="component" value="Unassembled WGS sequence"/>
</dbReference>
<gene>
    <name evidence="1" type="ORF">HPBE_LOCUS162</name>
</gene>
<evidence type="ECO:0000313" key="1">
    <source>
        <dbReference type="EMBL" id="VDO18544.1"/>
    </source>
</evidence>
<accession>A0A3P7U227</accession>
<evidence type="ECO:0000313" key="3">
    <source>
        <dbReference type="WBParaSite" id="HPBE_0000016101-mRNA-1"/>
    </source>
</evidence>
<reference evidence="3" key="2">
    <citation type="submission" date="2019-09" db="UniProtKB">
        <authorList>
            <consortium name="WormBaseParasite"/>
        </authorList>
    </citation>
    <scope>IDENTIFICATION</scope>
</reference>
<dbReference type="AlphaFoldDB" id="A0A183F238"/>
<dbReference type="WBParaSite" id="HPBE_0000016101-mRNA-1">
    <property type="protein sequence ID" value="HPBE_0000016101-mRNA-1"/>
    <property type="gene ID" value="HPBE_0000016101"/>
</dbReference>
<sequence length="139" mass="15505">MRAVRESKTLLTTELARFDPERAQQELQRTKLLKASDGSEAAEPPRVFQKSLFNWGSQISILPLKFLLEAQKSGFDLDSDVKEIKYNSKKSVYDASGNDMEFIGAVVATVTWHGAPPERVAMFVRKPEDDIVILGTCAS</sequence>
<reference evidence="1 2" key="1">
    <citation type="submission" date="2018-11" db="EMBL/GenBank/DDBJ databases">
        <authorList>
            <consortium name="Pathogen Informatics"/>
        </authorList>
    </citation>
    <scope>NUCLEOTIDE SEQUENCE [LARGE SCALE GENOMIC DNA]</scope>
</reference>
<proteinExistence type="predicted"/>
<name>A0A183F238_HELPZ</name>